<dbReference type="Proteomes" id="UP000702544">
    <property type="component" value="Unassembled WGS sequence"/>
</dbReference>
<dbReference type="SUPFAM" id="SSF102114">
    <property type="entry name" value="Radical SAM enzymes"/>
    <property type="match status" value="1"/>
</dbReference>
<name>A0AAE4Z4J7_9BACT</name>
<reference evidence="7 8" key="1">
    <citation type="submission" date="2020-01" db="EMBL/GenBank/DDBJ databases">
        <title>Genomes assembled from Gulf of Kutch pelagic sediment metagenomes.</title>
        <authorList>
            <person name="Chandrashekar M."/>
            <person name="Mahajan M.S."/>
            <person name="Dave K.J."/>
            <person name="Vatsa P."/>
            <person name="Nathani N.M."/>
        </authorList>
    </citation>
    <scope>NUCLEOTIDE SEQUENCE [LARGE SCALE GENOMIC DNA]</scope>
    <source>
        <strain evidence="7">KS3-K002</strain>
    </source>
</reference>
<protein>
    <submittedName>
        <fullName evidence="7">Radical SAM protein</fullName>
    </submittedName>
</protein>
<keyword evidence="2" id="KW-0949">S-adenosyl-L-methionine</keyword>
<accession>A0AAE4Z4J7</accession>
<evidence type="ECO:0000256" key="4">
    <source>
        <dbReference type="ARBA" id="ARBA00023004"/>
    </source>
</evidence>
<comment type="caution">
    <text evidence="7">The sequence shown here is derived from an EMBL/GenBank/DDBJ whole genome shotgun (WGS) entry which is preliminary data.</text>
</comment>
<evidence type="ECO:0000256" key="1">
    <source>
        <dbReference type="ARBA" id="ARBA00001966"/>
    </source>
</evidence>
<dbReference type="AlphaFoldDB" id="A0AAE4Z4J7"/>
<keyword evidence="3" id="KW-0479">Metal-binding</keyword>
<evidence type="ECO:0000256" key="5">
    <source>
        <dbReference type="ARBA" id="ARBA00023014"/>
    </source>
</evidence>
<comment type="cofactor">
    <cofactor evidence="1">
        <name>[4Fe-4S] cluster</name>
        <dbReference type="ChEBI" id="CHEBI:49883"/>
    </cofactor>
</comment>
<dbReference type="InterPro" id="IPR007197">
    <property type="entry name" value="rSAM"/>
</dbReference>
<dbReference type="CDD" id="cd01335">
    <property type="entry name" value="Radical_SAM"/>
    <property type="match status" value="1"/>
</dbReference>
<dbReference type="PANTHER" id="PTHR11228:SF7">
    <property type="entry name" value="PQQA PEPTIDE CYCLASE"/>
    <property type="match status" value="1"/>
</dbReference>
<evidence type="ECO:0000313" key="8">
    <source>
        <dbReference type="Proteomes" id="UP000702544"/>
    </source>
</evidence>
<evidence type="ECO:0000256" key="3">
    <source>
        <dbReference type="ARBA" id="ARBA00022723"/>
    </source>
</evidence>
<dbReference type="GO" id="GO:0046872">
    <property type="term" value="F:metal ion binding"/>
    <property type="evidence" value="ECO:0007669"/>
    <property type="project" value="UniProtKB-KW"/>
</dbReference>
<dbReference type="PANTHER" id="PTHR11228">
    <property type="entry name" value="RADICAL SAM DOMAIN PROTEIN"/>
    <property type="match status" value="1"/>
</dbReference>
<keyword evidence="5" id="KW-0411">Iron-sulfur</keyword>
<dbReference type="EMBL" id="JAACAK010000002">
    <property type="protein sequence ID" value="NIR73644.1"/>
    <property type="molecule type" value="Genomic_DNA"/>
</dbReference>
<organism evidence="7 8">
    <name type="scientific">Candidatus Kutchimonas denitrificans</name>
    <dbReference type="NCBI Taxonomy" id="3056748"/>
    <lineage>
        <taxon>Bacteria</taxon>
        <taxon>Pseudomonadati</taxon>
        <taxon>Gemmatimonadota</taxon>
        <taxon>Gemmatimonadia</taxon>
        <taxon>Candidatus Palauibacterales</taxon>
        <taxon>Candidatus Palauibacteraceae</taxon>
        <taxon>Candidatus Kutchimonas</taxon>
    </lineage>
</organism>
<evidence type="ECO:0000256" key="2">
    <source>
        <dbReference type="ARBA" id="ARBA00022691"/>
    </source>
</evidence>
<dbReference type="SFLD" id="SFLDG01067">
    <property type="entry name" value="SPASM/twitch_domain_containing"/>
    <property type="match status" value="1"/>
</dbReference>
<dbReference type="InterPro" id="IPR013785">
    <property type="entry name" value="Aldolase_TIM"/>
</dbReference>
<dbReference type="InterPro" id="IPR050377">
    <property type="entry name" value="Radical_SAM_PqqE_MftC-like"/>
</dbReference>
<dbReference type="GO" id="GO:0051536">
    <property type="term" value="F:iron-sulfur cluster binding"/>
    <property type="evidence" value="ECO:0007669"/>
    <property type="project" value="UniProtKB-KW"/>
</dbReference>
<dbReference type="GO" id="GO:0003824">
    <property type="term" value="F:catalytic activity"/>
    <property type="evidence" value="ECO:0007669"/>
    <property type="project" value="InterPro"/>
</dbReference>
<sequence length="286" mass="32060">MPGQIVTLDFHVTSECSQDCPYCWGPQDYERPVDTEAALRIIDRVAALGIRRIVFTGGDPLKRDDVARLIRHAKASGLEVALSTTGDALTREFLRDAAADVDLISLPLDGSNEAVNARTKEPDHFGAVMRALEWLREYPDVDVKVCTPVTCHNLDDVPNILRLVERYAESTDARVFYNIFQAFPRAMFDVDWSELLVGDDEFADLERRLAGRAGVHVNFLSHATLDRLYAMVFPDGSLVVPQGDVYRSFGPFLAIDDLDAVLKASPFDAAKHQRHSRGWEKRGCRR</sequence>
<dbReference type="SFLD" id="SFLDS00029">
    <property type="entry name" value="Radical_SAM"/>
    <property type="match status" value="1"/>
</dbReference>
<gene>
    <name evidence="7" type="ORF">GWO12_00790</name>
</gene>
<dbReference type="Gene3D" id="3.20.20.70">
    <property type="entry name" value="Aldolase class I"/>
    <property type="match status" value="1"/>
</dbReference>
<dbReference type="SMART" id="SM00729">
    <property type="entry name" value="Elp3"/>
    <property type="match status" value="1"/>
</dbReference>
<feature type="domain" description="Radical SAM core" evidence="6">
    <location>
        <begin position="1"/>
        <end position="212"/>
    </location>
</feature>
<evidence type="ECO:0000259" key="6">
    <source>
        <dbReference type="PROSITE" id="PS51918"/>
    </source>
</evidence>
<proteinExistence type="predicted"/>
<evidence type="ECO:0000313" key="7">
    <source>
        <dbReference type="EMBL" id="NIR73644.1"/>
    </source>
</evidence>
<dbReference type="InterPro" id="IPR058240">
    <property type="entry name" value="rSAM_sf"/>
</dbReference>
<dbReference type="PROSITE" id="PS51918">
    <property type="entry name" value="RADICAL_SAM"/>
    <property type="match status" value="1"/>
</dbReference>
<dbReference type="InterPro" id="IPR006638">
    <property type="entry name" value="Elp3/MiaA/NifB-like_rSAM"/>
</dbReference>
<keyword evidence="4" id="KW-0408">Iron</keyword>
<dbReference type="Pfam" id="PF04055">
    <property type="entry name" value="Radical_SAM"/>
    <property type="match status" value="1"/>
</dbReference>